<comment type="caution">
    <text evidence="1">The sequence shown here is derived from an EMBL/GenBank/DDBJ whole genome shotgun (WGS) entry which is preliminary data.</text>
</comment>
<dbReference type="HOGENOM" id="CLU_3186081_0_0_11"/>
<dbReference type="AlphaFoldDB" id="D5P3Z6"/>
<name>D5P3Z6_9MYCO</name>
<reference evidence="1 2" key="1">
    <citation type="submission" date="2010-04" db="EMBL/GenBank/DDBJ databases">
        <authorList>
            <person name="Muzny D."/>
            <person name="Qin X."/>
            <person name="Deng J."/>
            <person name="Jiang H."/>
            <person name="Liu Y."/>
            <person name="Qu J."/>
            <person name="Song X.-Z."/>
            <person name="Zhang L."/>
            <person name="Thornton R."/>
            <person name="Coyle M."/>
            <person name="Francisco L."/>
            <person name="Jackson L."/>
            <person name="Javaid M."/>
            <person name="Korchina V."/>
            <person name="Kovar C."/>
            <person name="Mata R."/>
            <person name="Mathew T."/>
            <person name="Ngo R."/>
            <person name="Nguyen L."/>
            <person name="Nguyen N."/>
            <person name="Okwuonu G."/>
            <person name="Ongeri F."/>
            <person name="Pham C."/>
            <person name="Simmons D."/>
            <person name="Wilczek-Boney K."/>
            <person name="Hale W."/>
            <person name="Jakkamsetti A."/>
            <person name="Pham P."/>
            <person name="Ruth R."/>
            <person name="San Lucas F."/>
            <person name="Warren J."/>
            <person name="Zhang J."/>
            <person name="Zhao Z."/>
            <person name="Zhou C."/>
            <person name="Zhu D."/>
            <person name="Lee S."/>
            <person name="Bess C."/>
            <person name="Blankenburg K."/>
            <person name="Forbes L."/>
            <person name="Fu Q."/>
            <person name="Gubbala S."/>
            <person name="Hirani K."/>
            <person name="Jayaseelan J.C."/>
            <person name="Lara F."/>
            <person name="Munidasa M."/>
            <person name="Palculict T."/>
            <person name="Patil S."/>
            <person name="Pu L.-L."/>
            <person name="Saada N."/>
            <person name="Tang L."/>
            <person name="Weissenberger G."/>
            <person name="Zhu Y."/>
            <person name="Hemphill L."/>
            <person name="Shang Y."/>
            <person name="Youmans B."/>
            <person name="Ayvaz T."/>
            <person name="Ross M."/>
            <person name="Santibanez J."/>
            <person name="Aqrawi P."/>
            <person name="Gross S."/>
            <person name="Joshi V."/>
            <person name="Fowler G."/>
            <person name="Nazareth L."/>
            <person name="Reid J."/>
            <person name="Worley K."/>
            <person name="Petrosino J."/>
            <person name="Highlander S."/>
            <person name="Gibbs R."/>
        </authorList>
    </citation>
    <scope>NUCLEOTIDE SEQUENCE [LARGE SCALE GENOMIC DNA]</scope>
    <source>
        <strain evidence="1 2">ATCC BAA-614</strain>
    </source>
</reference>
<gene>
    <name evidence="1" type="ORF">HMPREF0591_0890</name>
</gene>
<accession>D5P3Z6</accession>
<dbReference type="Proteomes" id="UP000003653">
    <property type="component" value="Unassembled WGS sequence"/>
</dbReference>
<sequence length="46" mass="4716">MLPRTTLIPAAATGLAAPACSGNWSFSEHPHTGGTCHGHGGVQRYV</sequence>
<proteinExistence type="predicted"/>
<evidence type="ECO:0000313" key="1">
    <source>
        <dbReference type="EMBL" id="EFG79185.1"/>
    </source>
</evidence>
<keyword evidence="2" id="KW-1185">Reference proteome</keyword>
<dbReference type="RefSeq" id="WP_007170088.1">
    <property type="nucleotide sequence ID" value="NZ_GG770555.1"/>
</dbReference>
<protein>
    <recommendedName>
        <fullName evidence="3">DUF3761 domain-containing protein</fullName>
    </recommendedName>
</protein>
<evidence type="ECO:0008006" key="3">
    <source>
        <dbReference type="Google" id="ProtNLM"/>
    </source>
</evidence>
<dbReference type="EMBL" id="ADNV01000082">
    <property type="protein sequence ID" value="EFG79185.1"/>
    <property type="molecule type" value="Genomic_DNA"/>
</dbReference>
<organism evidence="1 2">
    <name type="scientific">Mycobacterium parascrofulaceum ATCC BAA-614</name>
    <dbReference type="NCBI Taxonomy" id="525368"/>
    <lineage>
        <taxon>Bacteria</taxon>
        <taxon>Bacillati</taxon>
        <taxon>Actinomycetota</taxon>
        <taxon>Actinomycetes</taxon>
        <taxon>Mycobacteriales</taxon>
        <taxon>Mycobacteriaceae</taxon>
        <taxon>Mycobacterium</taxon>
        <taxon>Mycobacterium simiae complex</taxon>
    </lineage>
</organism>
<evidence type="ECO:0000313" key="2">
    <source>
        <dbReference type="Proteomes" id="UP000003653"/>
    </source>
</evidence>